<proteinExistence type="predicted"/>
<reference evidence="1 2" key="1">
    <citation type="submission" date="2018-06" db="EMBL/GenBank/DDBJ databases">
        <authorList>
            <consortium name="Pathogen Informatics"/>
            <person name="Doyle S."/>
        </authorList>
    </citation>
    <scope>NUCLEOTIDE SEQUENCE [LARGE SCALE GENOMIC DNA]</scope>
    <source>
        <strain evidence="1 2">NCTC13456</strain>
    </source>
</reference>
<protein>
    <submittedName>
        <fullName evidence="1">Uncharacterized protein</fullName>
    </submittedName>
</protein>
<evidence type="ECO:0000313" key="1">
    <source>
        <dbReference type="EMBL" id="STD58709.1"/>
    </source>
</evidence>
<accession>A0A376GD34</accession>
<dbReference type="Gene3D" id="2.60.40.1180">
    <property type="entry name" value="Golgi alpha-mannosidase II"/>
    <property type="match status" value="1"/>
</dbReference>
<dbReference type="AlphaFoldDB" id="A0A376GD34"/>
<gene>
    <name evidence="1" type="ORF">NCTC13456_02333</name>
</gene>
<sequence>MYLTVFNRPVNNIIRIAIDKKATEIPVSAFILDNQEALEVKHSDIGFDLDKNTYYDILLPKNYNSNKAFVIKMKMGKSPDKTEKLMDAKM</sequence>
<dbReference type="EMBL" id="UFXS01000001">
    <property type="protein sequence ID" value="STD58709.1"/>
    <property type="molecule type" value="Genomic_DNA"/>
</dbReference>
<dbReference type="InterPro" id="IPR013780">
    <property type="entry name" value="Glyco_hydro_b"/>
</dbReference>
<organism evidence="1 2">
    <name type="scientific">Empedobacter falsenii</name>
    <dbReference type="NCBI Taxonomy" id="343874"/>
    <lineage>
        <taxon>Bacteria</taxon>
        <taxon>Pseudomonadati</taxon>
        <taxon>Bacteroidota</taxon>
        <taxon>Flavobacteriia</taxon>
        <taxon>Flavobacteriales</taxon>
        <taxon>Weeksellaceae</taxon>
        <taxon>Empedobacter</taxon>
    </lineage>
</organism>
<evidence type="ECO:0000313" key="2">
    <source>
        <dbReference type="Proteomes" id="UP000254737"/>
    </source>
</evidence>
<dbReference type="RefSeq" id="WP_260392453.1">
    <property type="nucleotide sequence ID" value="NZ_UFXS01000001.1"/>
</dbReference>
<name>A0A376GD34_9FLAO</name>
<dbReference type="Proteomes" id="UP000254737">
    <property type="component" value="Unassembled WGS sequence"/>
</dbReference>